<accession>X5M917</accession>
<dbReference type="KEGG" id="cel:CELE_F12B6.2"/>
<dbReference type="GeneID" id="171781"/>
<dbReference type="Bgee" id="WBGene00017398">
    <property type="expression patterns" value="Expressed in adult organism and 3 other cell types or tissues"/>
</dbReference>
<dbReference type="Proteomes" id="UP000001940">
    <property type="component" value="Chromosome I"/>
</dbReference>
<dbReference type="WormBase" id="F12B6.2f">
    <property type="protein sequence ID" value="CE49739"/>
    <property type="gene ID" value="WBGene00017398"/>
    <property type="gene designation" value="slc-17.6"/>
</dbReference>
<dbReference type="OrthoDB" id="2985014at2759"/>
<dbReference type="RefSeq" id="NP_001293358.1">
    <property type="nucleotide sequence ID" value="NM_001306429.3"/>
</dbReference>
<keyword evidence="2" id="KW-1185">Reference proteome</keyword>
<gene>
    <name evidence="1 3" type="primary">slc-17.6</name>
    <name evidence="1" type="ORF">CELE_F12B6.2</name>
    <name evidence="3" type="ORF">F12B6.2</name>
</gene>
<dbReference type="AGR" id="WB:WBGene00017398"/>
<organism evidence="1 2">
    <name type="scientific">Caenorhabditis elegans</name>
    <dbReference type="NCBI Taxonomy" id="6239"/>
    <lineage>
        <taxon>Eukaryota</taxon>
        <taxon>Metazoa</taxon>
        <taxon>Ecdysozoa</taxon>
        <taxon>Nematoda</taxon>
        <taxon>Chromadorea</taxon>
        <taxon>Rhabditida</taxon>
        <taxon>Rhabditina</taxon>
        <taxon>Rhabditomorpha</taxon>
        <taxon>Rhabditoidea</taxon>
        <taxon>Rhabditidae</taxon>
        <taxon>Peloderinae</taxon>
        <taxon>Caenorhabditis</taxon>
    </lineage>
</organism>
<evidence type="ECO:0000313" key="2">
    <source>
        <dbReference type="Proteomes" id="UP000001940"/>
    </source>
</evidence>
<protein>
    <submittedName>
        <fullName evidence="1">MFS domain-containing protein</fullName>
    </submittedName>
</protein>
<dbReference type="CTD" id="171781"/>
<evidence type="ECO:0000313" key="3">
    <source>
        <dbReference type="WormBase" id="F12B6.2f"/>
    </source>
</evidence>
<evidence type="ECO:0000313" key="1">
    <source>
        <dbReference type="EMBL" id="CDO41150.1"/>
    </source>
</evidence>
<reference evidence="1 2" key="1">
    <citation type="journal article" date="1998" name="Science">
        <title>Genome sequence of the nematode C. elegans: a platform for investigating biology.</title>
        <authorList>
            <consortium name="The C. elegans sequencing consortium"/>
            <person name="Sulson J.E."/>
            <person name="Waterston R."/>
        </authorList>
    </citation>
    <scope>NUCLEOTIDE SEQUENCE [LARGE SCALE GENOMIC DNA]</scope>
    <source>
        <strain evidence="1 2">Bristol N2</strain>
    </source>
</reference>
<sequence length="69" mass="7887">MCEDGMCKLTLLEKHNHEFRTESKISSGSGNLKKKVSRVSYAGEEIVIPGRIEDLENDVIYSIEEERED</sequence>
<dbReference type="HOGENOM" id="CLU_001265_5_0_1"/>
<dbReference type="ExpressionAtlas" id="X5M917">
    <property type="expression patterns" value="baseline and differential"/>
</dbReference>
<proteinExistence type="predicted"/>
<dbReference type="AlphaFoldDB" id="X5M917"/>
<name>X5M917_CAEEL</name>
<dbReference type="EMBL" id="BX284601">
    <property type="protein sequence ID" value="CDO41150.1"/>
    <property type="molecule type" value="Genomic_DNA"/>
</dbReference>